<evidence type="ECO:0000256" key="1">
    <source>
        <dbReference type="ARBA" id="ARBA00004236"/>
    </source>
</evidence>
<keyword evidence="6" id="KW-0067">ATP-binding</keyword>
<dbReference type="Gene3D" id="3.40.50.300">
    <property type="entry name" value="P-loop containing nucleotide triphosphate hydrolases"/>
    <property type="match status" value="1"/>
</dbReference>
<dbReference type="PROSITE" id="PS00211">
    <property type="entry name" value="ABC_TRANSPORTER_1"/>
    <property type="match status" value="1"/>
</dbReference>
<dbReference type="KEGG" id="dat:HRM2_26940"/>
<dbReference type="InterPro" id="IPR017871">
    <property type="entry name" value="ABC_transporter-like_CS"/>
</dbReference>
<keyword evidence="8" id="KW-0472">Membrane</keyword>
<keyword evidence="7" id="KW-1278">Translocase</keyword>
<dbReference type="HOGENOM" id="CLU_000604_1_22_7"/>
<dbReference type="InterPro" id="IPR003593">
    <property type="entry name" value="AAA+_ATPase"/>
</dbReference>
<dbReference type="InterPro" id="IPR003439">
    <property type="entry name" value="ABC_transporter-like_ATP-bd"/>
</dbReference>
<feature type="domain" description="ABC transporter" evidence="9">
    <location>
        <begin position="7"/>
        <end position="239"/>
    </location>
</feature>
<evidence type="ECO:0000313" key="10">
    <source>
        <dbReference type="EMBL" id="ACN15788.1"/>
    </source>
</evidence>
<dbReference type="EMBL" id="CP001087">
    <property type="protein sequence ID" value="ACN15788.1"/>
    <property type="molecule type" value="Genomic_DNA"/>
</dbReference>
<keyword evidence="4" id="KW-1003">Cell membrane</keyword>
<proteinExistence type="inferred from homology"/>
<organism evidence="10 11">
    <name type="scientific">Desulforapulum autotrophicum (strain ATCC 43914 / DSM 3382 / VKM B-1955 / HRM2)</name>
    <name type="common">Desulfobacterium autotrophicum</name>
    <dbReference type="NCBI Taxonomy" id="177437"/>
    <lineage>
        <taxon>Bacteria</taxon>
        <taxon>Pseudomonadati</taxon>
        <taxon>Thermodesulfobacteriota</taxon>
        <taxon>Desulfobacteria</taxon>
        <taxon>Desulfobacterales</taxon>
        <taxon>Desulfobacteraceae</taxon>
        <taxon>Desulforapulum</taxon>
    </lineage>
</organism>
<evidence type="ECO:0000256" key="8">
    <source>
        <dbReference type="ARBA" id="ARBA00023136"/>
    </source>
</evidence>
<keyword evidence="11" id="KW-1185">Reference proteome</keyword>
<gene>
    <name evidence="10" type="primary">cbiO2</name>
    <name evidence="10" type="ordered locus">HRM2_26940</name>
</gene>
<dbReference type="SMART" id="SM00382">
    <property type="entry name" value="AAA"/>
    <property type="match status" value="1"/>
</dbReference>
<sequence>MKEHPLIEIDQLCHDYDGKGNGIKGISLQIFRQEFILVAGRNGSGKSTLFRHLNALLMPTTGEVRVNNISTRTNPLSATKSVGLVFQDADTQIVGETAWDDIAFGPENLKLSREKIHDRVESALEALGLETLGDRNPASLSGGEKRRLAIAGVMAMAPEVLVLDEPFSNLDHAGTLDLIACIEKLHRSGCTIILSTHEIEKVFTLATRMIILDQGKLVADDTPHLLLKQLETFGVREPCASRLGLEVLPWAE</sequence>
<dbReference type="RefSeq" id="WP_015904551.1">
    <property type="nucleotide sequence ID" value="NC_012108.1"/>
</dbReference>
<comment type="similarity">
    <text evidence="2">Belongs to the ABC transporter superfamily.</text>
</comment>
<comment type="subcellular location">
    <subcellularLocation>
        <location evidence="1">Cell membrane</location>
    </subcellularLocation>
</comment>
<name>C0QI52_DESAH</name>
<dbReference type="InterPro" id="IPR015856">
    <property type="entry name" value="ABC_transpr_CbiO/EcfA_su"/>
</dbReference>
<dbReference type="OrthoDB" id="9809450at2"/>
<keyword evidence="3" id="KW-0813">Transport</keyword>
<dbReference type="InterPro" id="IPR050095">
    <property type="entry name" value="ECF_ABC_transporter_ATP-bd"/>
</dbReference>
<protein>
    <submittedName>
        <fullName evidence="10">CbiO2</fullName>
    </submittedName>
</protein>
<dbReference type="GO" id="GO:0042626">
    <property type="term" value="F:ATPase-coupled transmembrane transporter activity"/>
    <property type="evidence" value="ECO:0007669"/>
    <property type="project" value="TreeGrafter"/>
</dbReference>
<dbReference type="STRING" id="177437.HRM2_26940"/>
<evidence type="ECO:0000313" key="11">
    <source>
        <dbReference type="Proteomes" id="UP000000442"/>
    </source>
</evidence>
<dbReference type="Pfam" id="PF00005">
    <property type="entry name" value="ABC_tran"/>
    <property type="match status" value="1"/>
</dbReference>
<dbReference type="FunFam" id="3.40.50.300:FF:000224">
    <property type="entry name" value="Energy-coupling factor transporter ATP-binding protein EcfA"/>
    <property type="match status" value="1"/>
</dbReference>
<keyword evidence="5" id="KW-0547">Nucleotide-binding</keyword>
<evidence type="ECO:0000256" key="6">
    <source>
        <dbReference type="ARBA" id="ARBA00022840"/>
    </source>
</evidence>
<dbReference type="PANTHER" id="PTHR43553">
    <property type="entry name" value="HEAVY METAL TRANSPORTER"/>
    <property type="match status" value="1"/>
</dbReference>
<dbReference type="GO" id="GO:0005524">
    <property type="term" value="F:ATP binding"/>
    <property type="evidence" value="ECO:0007669"/>
    <property type="project" value="UniProtKB-KW"/>
</dbReference>
<dbReference type="GO" id="GO:0043190">
    <property type="term" value="C:ATP-binding cassette (ABC) transporter complex"/>
    <property type="evidence" value="ECO:0007669"/>
    <property type="project" value="TreeGrafter"/>
</dbReference>
<dbReference type="GO" id="GO:0016887">
    <property type="term" value="F:ATP hydrolysis activity"/>
    <property type="evidence" value="ECO:0007669"/>
    <property type="project" value="InterPro"/>
</dbReference>
<dbReference type="Proteomes" id="UP000000442">
    <property type="component" value="Chromosome"/>
</dbReference>
<dbReference type="PROSITE" id="PS50893">
    <property type="entry name" value="ABC_TRANSPORTER_2"/>
    <property type="match status" value="1"/>
</dbReference>
<accession>C0QI52</accession>
<evidence type="ECO:0000256" key="3">
    <source>
        <dbReference type="ARBA" id="ARBA00022448"/>
    </source>
</evidence>
<dbReference type="InterPro" id="IPR027417">
    <property type="entry name" value="P-loop_NTPase"/>
</dbReference>
<evidence type="ECO:0000256" key="4">
    <source>
        <dbReference type="ARBA" id="ARBA00022475"/>
    </source>
</evidence>
<evidence type="ECO:0000256" key="2">
    <source>
        <dbReference type="ARBA" id="ARBA00005417"/>
    </source>
</evidence>
<reference evidence="10 11" key="1">
    <citation type="journal article" date="2009" name="Environ. Microbiol.">
        <title>Genome sequence of Desulfobacterium autotrophicum HRM2, a marine sulfate reducer oxidizing organic carbon completely to carbon dioxide.</title>
        <authorList>
            <person name="Strittmatter A.W."/>
            <person name="Liesegang H."/>
            <person name="Rabus R."/>
            <person name="Decker I."/>
            <person name="Amann J."/>
            <person name="Andres S."/>
            <person name="Henne A."/>
            <person name="Fricke W.F."/>
            <person name="Martinez-Arias R."/>
            <person name="Bartels D."/>
            <person name="Goesmann A."/>
            <person name="Krause L."/>
            <person name="Puehler A."/>
            <person name="Klenk H.P."/>
            <person name="Richter M."/>
            <person name="Schuler M."/>
            <person name="Gloeckner F.O."/>
            <person name="Meyerdierks A."/>
            <person name="Gottschalk G."/>
            <person name="Amann R."/>
        </authorList>
    </citation>
    <scope>NUCLEOTIDE SEQUENCE [LARGE SCALE GENOMIC DNA]</scope>
    <source>
        <strain evidence="11">ATCC 43914 / DSM 3382 / HRM2</strain>
    </source>
</reference>
<dbReference type="eggNOG" id="COG1122">
    <property type="taxonomic scope" value="Bacteria"/>
</dbReference>
<evidence type="ECO:0000256" key="7">
    <source>
        <dbReference type="ARBA" id="ARBA00022967"/>
    </source>
</evidence>
<dbReference type="CDD" id="cd03225">
    <property type="entry name" value="ABC_cobalt_CbiO_domain1"/>
    <property type="match status" value="1"/>
</dbReference>
<dbReference type="AlphaFoldDB" id="C0QI52"/>
<dbReference type="SUPFAM" id="SSF52540">
    <property type="entry name" value="P-loop containing nucleoside triphosphate hydrolases"/>
    <property type="match status" value="1"/>
</dbReference>
<evidence type="ECO:0000256" key="5">
    <source>
        <dbReference type="ARBA" id="ARBA00022741"/>
    </source>
</evidence>
<evidence type="ECO:0000259" key="9">
    <source>
        <dbReference type="PROSITE" id="PS50893"/>
    </source>
</evidence>